<accession>A0A8J2J361</accession>
<protein>
    <submittedName>
        <fullName evidence="1">Uncharacterized protein</fullName>
    </submittedName>
</protein>
<feature type="non-terminal residue" evidence="1">
    <location>
        <position position="1"/>
    </location>
</feature>
<sequence length="58" mass="6854">SHIKDMIKSRMVRLFSGENLTDQSKDYHSGQYYIAREKSCHYHPYRLEIVKSAETFGT</sequence>
<organism evidence="1 2">
    <name type="scientific">Allacma fusca</name>
    <dbReference type="NCBI Taxonomy" id="39272"/>
    <lineage>
        <taxon>Eukaryota</taxon>
        <taxon>Metazoa</taxon>
        <taxon>Ecdysozoa</taxon>
        <taxon>Arthropoda</taxon>
        <taxon>Hexapoda</taxon>
        <taxon>Collembola</taxon>
        <taxon>Symphypleona</taxon>
        <taxon>Sminthuridae</taxon>
        <taxon>Allacma</taxon>
    </lineage>
</organism>
<evidence type="ECO:0000313" key="2">
    <source>
        <dbReference type="Proteomes" id="UP000708208"/>
    </source>
</evidence>
<dbReference type="EMBL" id="CAJVCH010005260">
    <property type="protein sequence ID" value="CAG7656936.1"/>
    <property type="molecule type" value="Genomic_DNA"/>
</dbReference>
<keyword evidence="2" id="KW-1185">Reference proteome</keyword>
<reference evidence="1" key="1">
    <citation type="submission" date="2021-06" db="EMBL/GenBank/DDBJ databases">
        <authorList>
            <person name="Hodson N. C."/>
            <person name="Mongue J. A."/>
            <person name="Jaron S. K."/>
        </authorList>
    </citation>
    <scope>NUCLEOTIDE SEQUENCE</scope>
</reference>
<evidence type="ECO:0000313" key="1">
    <source>
        <dbReference type="EMBL" id="CAG7656936.1"/>
    </source>
</evidence>
<name>A0A8J2J361_9HEXA</name>
<dbReference type="Proteomes" id="UP000708208">
    <property type="component" value="Unassembled WGS sequence"/>
</dbReference>
<dbReference type="AlphaFoldDB" id="A0A8J2J361"/>
<gene>
    <name evidence="1" type="ORF">AFUS01_LOCUS970</name>
</gene>
<comment type="caution">
    <text evidence="1">The sequence shown here is derived from an EMBL/GenBank/DDBJ whole genome shotgun (WGS) entry which is preliminary data.</text>
</comment>
<proteinExistence type="predicted"/>
<feature type="non-terminal residue" evidence="1">
    <location>
        <position position="58"/>
    </location>
</feature>